<evidence type="ECO:0000313" key="8">
    <source>
        <dbReference type="EMBL" id="CAB4605316.1"/>
    </source>
</evidence>
<gene>
    <name evidence="8" type="ORF">UFOPK1493_04606</name>
</gene>
<comment type="similarity">
    <text evidence="1">Belongs to the sigma-70 factor family. ECF subfamily.</text>
</comment>
<accession>A0A6J6GWC3</accession>
<feature type="region of interest" description="Disordered" evidence="5">
    <location>
        <begin position="75"/>
        <end position="101"/>
    </location>
</feature>
<keyword evidence="2" id="KW-0805">Transcription regulation</keyword>
<dbReference type="GO" id="GO:0003677">
    <property type="term" value="F:DNA binding"/>
    <property type="evidence" value="ECO:0007669"/>
    <property type="project" value="InterPro"/>
</dbReference>
<dbReference type="Gene3D" id="1.10.1740.10">
    <property type="match status" value="1"/>
</dbReference>
<proteinExistence type="inferred from homology"/>
<dbReference type="InterPro" id="IPR039425">
    <property type="entry name" value="RNA_pol_sigma-70-like"/>
</dbReference>
<feature type="domain" description="RNA polymerase sigma-70 region 2" evidence="6">
    <location>
        <begin position="9"/>
        <end position="78"/>
    </location>
</feature>
<dbReference type="Pfam" id="PF04542">
    <property type="entry name" value="Sigma70_r2"/>
    <property type="match status" value="1"/>
</dbReference>
<dbReference type="InterPro" id="IPR013324">
    <property type="entry name" value="RNA_pol_sigma_r3/r4-like"/>
</dbReference>
<dbReference type="PANTHER" id="PTHR43133">
    <property type="entry name" value="RNA POLYMERASE ECF-TYPE SIGMA FACTO"/>
    <property type="match status" value="1"/>
</dbReference>
<dbReference type="InterPro" id="IPR013325">
    <property type="entry name" value="RNA_pol_sigma_r2"/>
</dbReference>
<dbReference type="SUPFAM" id="SSF88946">
    <property type="entry name" value="Sigma2 domain of RNA polymerase sigma factors"/>
    <property type="match status" value="1"/>
</dbReference>
<dbReference type="InterPro" id="IPR007627">
    <property type="entry name" value="RNA_pol_sigma70_r2"/>
</dbReference>
<dbReference type="AlphaFoldDB" id="A0A6J6GWC3"/>
<dbReference type="InterPro" id="IPR013249">
    <property type="entry name" value="RNA_pol_sigma70_r4_t2"/>
</dbReference>
<feature type="domain" description="RNA polymerase sigma factor 70 region 4 type 2" evidence="7">
    <location>
        <begin position="101"/>
        <end position="152"/>
    </location>
</feature>
<keyword evidence="3" id="KW-0731">Sigma factor</keyword>
<dbReference type="NCBIfam" id="TIGR02937">
    <property type="entry name" value="sigma70-ECF"/>
    <property type="match status" value="1"/>
</dbReference>
<dbReference type="InterPro" id="IPR036388">
    <property type="entry name" value="WH-like_DNA-bd_sf"/>
</dbReference>
<evidence type="ECO:0000256" key="2">
    <source>
        <dbReference type="ARBA" id="ARBA00023015"/>
    </source>
</evidence>
<dbReference type="GO" id="GO:0016987">
    <property type="term" value="F:sigma factor activity"/>
    <property type="evidence" value="ECO:0007669"/>
    <property type="project" value="UniProtKB-KW"/>
</dbReference>
<dbReference type="GO" id="GO:0006352">
    <property type="term" value="P:DNA-templated transcription initiation"/>
    <property type="evidence" value="ECO:0007669"/>
    <property type="project" value="InterPro"/>
</dbReference>
<dbReference type="EMBL" id="CAEZSR010000398">
    <property type="protein sequence ID" value="CAB4605316.1"/>
    <property type="molecule type" value="Genomic_DNA"/>
</dbReference>
<evidence type="ECO:0000256" key="5">
    <source>
        <dbReference type="SAM" id="MobiDB-lite"/>
    </source>
</evidence>
<protein>
    <submittedName>
        <fullName evidence="8">Unannotated protein</fullName>
    </submittedName>
</protein>
<keyword evidence="4" id="KW-0804">Transcription</keyword>
<evidence type="ECO:0000256" key="3">
    <source>
        <dbReference type="ARBA" id="ARBA00023082"/>
    </source>
</evidence>
<evidence type="ECO:0000259" key="7">
    <source>
        <dbReference type="Pfam" id="PF08281"/>
    </source>
</evidence>
<evidence type="ECO:0000259" key="6">
    <source>
        <dbReference type="Pfam" id="PF04542"/>
    </source>
</evidence>
<reference evidence="8" key="1">
    <citation type="submission" date="2020-05" db="EMBL/GenBank/DDBJ databases">
        <authorList>
            <person name="Chiriac C."/>
            <person name="Salcher M."/>
            <person name="Ghai R."/>
            <person name="Kavagutti S V."/>
        </authorList>
    </citation>
    <scope>NUCLEOTIDE SEQUENCE</scope>
</reference>
<dbReference type="Gene3D" id="1.10.10.10">
    <property type="entry name" value="Winged helix-like DNA-binding domain superfamily/Winged helix DNA-binding domain"/>
    <property type="match status" value="1"/>
</dbReference>
<dbReference type="SUPFAM" id="SSF88659">
    <property type="entry name" value="Sigma3 and sigma4 domains of RNA polymerase sigma factors"/>
    <property type="match status" value="1"/>
</dbReference>
<evidence type="ECO:0000256" key="1">
    <source>
        <dbReference type="ARBA" id="ARBA00010641"/>
    </source>
</evidence>
<name>A0A6J6GWC3_9ZZZZ</name>
<dbReference type="PANTHER" id="PTHR43133:SF46">
    <property type="entry name" value="RNA POLYMERASE SIGMA-70 FACTOR ECF SUBFAMILY"/>
    <property type="match status" value="1"/>
</dbReference>
<dbReference type="Pfam" id="PF08281">
    <property type="entry name" value="Sigma70_r4_2"/>
    <property type="match status" value="1"/>
</dbReference>
<organism evidence="8">
    <name type="scientific">freshwater metagenome</name>
    <dbReference type="NCBI Taxonomy" id="449393"/>
    <lineage>
        <taxon>unclassified sequences</taxon>
        <taxon>metagenomes</taxon>
        <taxon>ecological metagenomes</taxon>
    </lineage>
</organism>
<sequence length="162" mass="17958">MTDDQILELYERSLVDVHRAASRLCGADRAATEELVQDTYLALVHHVREHPDEVVGVGWLVVTCRNRFLDLHRSEQRRQRREAAASTATPPTTPAPERSDDITTRLAALPALQRSAIVLRYVDDLPVGEVARLLGKSVHATESLLARGRSTLRATISSEESA</sequence>
<evidence type="ECO:0000256" key="4">
    <source>
        <dbReference type="ARBA" id="ARBA00023163"/>
    </source>
</evidence>
<dbReference type="InterPro" id="IPR014284">
    <property type="entry name" value="RNA_pol_sigma-70_dom"/>
</dbReference>